<name>A0A4Q5C5X7_9FIRM</name>
<reference evidence="1 2" key="1">
    <citation type="journal article" date="2019" name="Science, e1252229">
        <title>Invertible promoters mediate bacterial phase variation, antibiotic resistance, and host adaptation in the gut.</title>
        <authorList>
            <person name="Jiang X."/>
            <person name="Hall A.B."/>
            <person name="Arthur T.D."/>
            <person name="Plichta D.R."/>
            <person name="Covington C.T."/>
            <person name="Poyet M."/>
            <person name="Crothers J."/>
            <person name="Moses P.L."/>
            <person name="Tolonen A.C."/>
            <person name="Vlamakis H."/>
            <person name="Alm E.J."/>
            <person name="Xavier R.J."/>
        </authorList>
    </citation>
    <scope>NUCLEOTIDE SEQUENCE [LARGE SCALE GENOMIC DNA]</scope>
    <source>
        <strain evidence="2">aa_0143</strain>
    </source>
</reference>
<evidence type="ECO:0008006" key="3">
    <source>
        <dbReference type="Google" id="ProtNLM"/>
    </source>
</evidence>
<accession>A0A4Q5C5X7</accession>
<dbReference type="RefSeq" id="WP_004846687.1">
    <property type="nucleotide sequence ID" value="NZ_CAUDSR010000025.1"/>
</dbReference>
<gene>
    <name evidence="1" type="ORF">EAI93_08990</name>
</gene>
<evidence type="ECO:0000313" key="1">
    <source>
        <dbReference type="EMBL" id="RYS79206.1"/>
    </source>
</evidence>
<protein>
    <recommendedName>
        <fullName evidence="3">Transposase, YhgA-like</fullName>
    </recommendedName>
</protein>
<proteinExistence type="predicted"/>
<evidence type="ECO:0000313" key="2">
    <source>
        <dbReference type="Proteomes" id="UP000292665"/>
    </source>
</evidence>
<dbReference type="EMBL" id="RCYR01000016">
    <property type="protein sequence ID" value="RYS79206.1"/>
    <property type="molecule type" value="Genomic_DNA"/>
</dbReference>
<organism evidence="1 2">
    <name type="scientific">[Ruminococcus] torques</name>
    <dbReference type="NCBI Taxonomy" id="33039"/>
    <lineage>
        <taxon>Bacteria</taxon>
        <taxon>Bacillati</taxon>
        <taxon>Bacillota</taxon>
        <taxon>Clostridia</taxon>
        <taxon>Lachnospirales</taxon>
        <taxon>Lachnospiraceae</taxon>
        <taxon>Mediterraneibacter</taxon>
    </lineage>
</organism>
<dbReference type="AlphaFoldDB" id="A0A4Q5C5X7"/>
<dbReference type="Proteomes" id="UP000292665">
    <property type="component" value="Unassembled WGS sequence"/>
</dbReference>
<comment type="caution">
    <text evidence="1">The sequence shown here is derived from an EMBL/GenBank/DDBJ whole genome shotgun (WGS) entry which is preliminary data.</text>
</comment>
<sequence length="270" mass="31672">MMSIKHYTDPELLEINTLENAIYMAMQNDVSFMIGLRLSLYEHQSTFNPNLPLRYLFYISDLYSGMIDKNKLYGSRKILIPPPEFVIFYNGIQDQPDRRILRLSDLYSIRDQHCKLELEAVMLNINLGHNPALMNACTMLHQYAEYTDRVRRYTKTMSLEDAVEHAITECIHEGILKSFLEKNRAEVKNVCIYEYDEEEHIRLERSYAWEDGKKEGLKEGIRKGEKGKTCNLIQKKLEKGKTLSQIADELEDTEENIGRLIEQFHLEIPQ</sequence>